<dbReference type="SUPFAM" id="SSF53448">
    <property type="entry name" value="Nucleotide-diphospho-sugar transferases"/>
    <property type="match status" value="1"/>
</dbReference>
<dbReference type="InterPro" id="IPR001173">
    <property type="entry name" value="Glyco_trans_2-like"/>
</dbReference>
<dbReference type="OrthoDB" id="9802649at2"/>
<evidence type="ECO:0000259" key="1">
    <source>
        <dbReference type="Pfam" id="PF00535"/>
    </source>
</evidence>
<reference evidence="2 3" key="1">
    <citation type="submission" date="2012-04" db="EMBL/GenBank/DDBJ databases">
        <title>The Genome Sequence of Afipia clevelandensis ATCC 49720.</title>
        <authorList>
            <consortium name="The Broad Institute Genome Sequencing Platform"/>
            <person name="Earl A."/>
            <person name="Ward D."/>
            <person name="Feldgarden M."/>
            <person name="Gevers D."/>
            <person name="Huys G."/>
            <person name="Walker B."/>
            <person name="Young S.K."/>
            <person name="Zeng Q."/>
            <person name="Gargeya S."/>
            <person name="Fitzgerald M."/>
            <person name="Haas B."/>
            <person name="Abouelleil A."/>
            <person name="Alvarado L."/>
            <person name="Arachchi H.M."/>
            <person name="Berlin A."/>
            <person name="Chapman S.B."/>
            <person name="Goldberg J."/>
            <person name="Griggs A."/>
            <person name="Gujja S."/>
            <person name="Hansen M."/>
            <person name="Howarth C."/>
            <person name="Imamovic A."/>
            <person name="Larimer J."/>
            <person name="McCowen C."/>
            <person name="Montmayeur A."/>
            <person name="Murphy C."/>
            <person name="Neiman D."/>
            <person name="Pearson M."/>
            <person name="Priest M."/>
            <person name="Roberts A."/>
            <person name="Saif S."/>
            <person name="Shea T."/>
            <person name="Sisk P."/>
            <person name="Sykes S."/>
            <person name="Wortman J."/>
            <person name="Nusbaum C."/>
            <person name="Birren B."/>
        </authorList>
    </citation>
    <scope>NUCLEOTIDE SEQUENCE [LARGE SCALE GENOMIC DNA]</scope>
    <source>
        <strain evidence="2 3">ATCC 49720</strain>
    </source>
</reference>
<dbReference type="InterPro" id="IPR029044">
    <property type="entry name" value="Nucleotide-diphossugar_trans"/>
</dbReference>
<dbReference type="AlphaFoldDB" id="K8NZ82"/>
<dbReference type="CDD" id="cd00761">
    <property type="entry name" value="Glyco_tranf_GTA_type"/>
    <property type="match status" value="1"/>
</dbReference>
<dbReference type="RefSeq" id="WP_002713749.1">
    <property type="nucleotide sequence ID" value="NZ_KB375281.1"/>
</dbReference>
<evidence type="ECO:0000313" key="3">
    <source>
        <dbReference type="Proteomes" id="UP000001095"/>
    </source>
</evidence>
<keyword evidence="3" id="KW-1185">Reference proteome</keyword>
<dbReference type="Gene3D" id="3.90.550.10">
    <property type="entry name" value="Spore Coat Polysaccharide Biosynthesis Protein SpsA, Chain A"/>
    <property type="match status" value="1"/>
</dbReference>
<dbReference type="PANTHER" id="PTHR43685">
    <property type="entry name" value="GLYCOSYLTRANSFERASE"/>
    <property type="match status" value="1"/>
</dbReference>
<evidence type="ECO:0000313" key="2">
    <source>
        <dbReference type="EMBL" id="EKS33759.1"/>
    </source>
</evidence>
<sequence length="229" mass="25426">MTQVSVVMAAYNAELYVAEAIDSVLRQSVPPAEVIVVDDGSTDSTRAIVESFSPRATLVTQDNRGQTAALNRAIGMARGELLAFQDSDDIWAEEKQARQLAALQTAPELGAVFGLMKQFISPDVPLERRPAMQPAADIAPGEIRTCMLIRRSEFDRIGAFDPSYRGGVSFVEWLGRAKQMGLATRMLDQVIVHRRLHQNNYGRTSTGERDEETMNALRSIILQHRNKPR</sequence>
<dbReference type="Pfam" id="PF00535">
    <property type="entry name" value="Glycos_transf_2"/>
    <property type="match status" value="1"/>
</dbReference>
<feature type="domain" description="Glycosyltransferase 2-like" evidence="1">
    <location>
        <begin position="5"/>
        <end position="123"/>
    </location>
</feature>
<dbReference type="PANTHER" id="PTHR43685:SF2">
    <property type="entry name" value="GLYCOSYLTRANSFERASE 2-LIKE DOMAIN-CONTAINING PROTEIN"/>
    <property type="match status" value="1"/>
</dbReference>
<organism evidence="2 3">
    <name type="scientific">Afipia clevelandensis ATCC 49720</name>
    <dbReference type="NCBI Taxonomy" id="883079"/>
    <lineage>
        <taxon>Bacteria</taxon>
        <taxon>Pseudomonadati</taxon>
        <taxon>Pseudomonadota</taxon>
        <taxon>Alphaproteobacteria</taxon>
        <taxon>Hyphomicrobiales</taxon>
        <taxon>Nitrobacteraceae</taxon>
        <taxon>Afipia</taxon>
    </lineage>
</organism>
<protein>
    <recommendedName>
        <fullName evidence="1">Glycosyltransferase 2-like domain-containing protein</fullName>
    </recommendedName>
</protein>
<dbReference type="Proteomes" id="UP000001095">
    <property type="component" value="Unassembled WGS sequence"/>
</dbReference>
<dbReference type="InterPro" id="IPR050834">
    <property type="entry name" value="Glycosyltransf_2"/>
</dbReference>
<dbReference type="EMBL" id="AGWY01000012">
    <property type="protein sequence ID" value="EKS33759.1"/>
    <property type="molecule type" value="Genomic_DNA"/>
</dbReference>
<proteinExistence type="predicted"/>
<comment type="caution">
    <text evidence="2">The sequence shown here is derived from an EMBL/GenBank/DDBJ whole genome shotgun (WGS) entry which is preliminary data.</text>
</comment>
<accession>K8NZ82</accession>
<dbReference type="PATRIC" id="fig|883079.3.peg.2940"/>
<name>K8NZ82_9BRAD</name>
<gene>
    <name evidence="2" type="ORF">HMPREF9696_02879</name>
</gene>
<dbReference type="HOGENOM" id="CLU_025996_0_7_5"/>